<dbReference type="PANTHER" id="PTHR42693">
    <property type="entry name" value="ARYLSULFATASE FAMILY MEMBER"/>
    <property type="match status" value="1"/>
</dbReference>
<dbReference type="OrthoDB" id="756520at2"/>
<dbReference type="InterPro" id="IPR017850">
    <property type="entry name" value="Alkaline_phosphatase_core_sf"/>
</dbReference>
<protein>
    <submittedName>
        <fullName evidence="6">Arylsulfatase A</fullName>
    </submittedName>
</protein>
<evidence type="ECO:0000256" key="3">
    <source>
        <dbReference type="ARBA" id="ARBA00022801"/>
    </source>
</evidence>
<dbReference type="InterPro" id="IPR050738">
    <property type="entry name" value="Sulfatase"/>
</dbReference>
<comment type="similarity">
    <text evidence="1">Belongs to the sulfatase family.</text>
</comment>
<sequence length="437" mass="49456">MLKLNSFVLIQLRIIFFMWLSCHIALSQEKPNIILIMADDLGYETLSVNGGSSYSTPNLDQLALGGMRFDQCYATPLCTPSRVQIMTGKYNNRNYIGFGLLDPSEKTFGHYLQDAGYENLVVGKWQLLGNSVQQKLAGNRAGTTPEKAGFDDYCLWQINTLGSRYKDPTLSSKEGGVETHTGKYGPDIFVEKIFTFIEKNKNDPFFIYYPMVLAHDPFVPTPSNPEFLNFDAKSGTNDPKYFGEMVAYMDHIVGKLVQKVDDMGIRENTLILFVGDNGTDRDVASRFKGSLVQGKKGYTTNAGTHVPLIANWPRKIAAGMVNKNLIDFTDFLPTLLQVANVKEKKSMALDGVSFYPQLLGDNSDIREWVFCHYDPNWGKFKPQSYVQNKKWKLYDNGDFFNLEQDKLEKNPIDISSVTREIDAIVDKFKNVLNTYNK</sequence>
<evidence type="ECO:0000256" key="2">
    <source>
        <dbReference type="ARBA" id="ARBA00022723"/>
    </source>
</evidence>
<organism evidence="6 7">
    <name type="scientific">Maribacter ulvicola</name>
    <dbReference type="NCBI Taxonomy" id="228959"/>
    <lineage>
        <taxon>Bacteria</taxon>
        <taxon>Pseudomonadati</taxon>
        <taxon>Bacteroidota</taxon>
        <taxon>Flavobacteriia</taxon>
        <taxon>Flavobacteriales</taxon>
        <taxon>Flavobacteriaceae</taxon>
        <taxon>Maribacter</taxon>
    </lineage>
</organism>
<dbReference type="Pfam" id="PF00884">
    <property type="entry name" value="Sulfatase"/>
    <property type="match status" value="1"/>
</dbReference>
<keyword evidence="7" id="KW-1185">Reference proteome</keyword>
<evidence type="ECO:0000259" key="5">
    <source>
        <dbReference type="Pfam" id="PF00884"/>
    </source>
</evidence>
<dbReference type="GO" id="GO:0004065">
    <property type="term" value="F:arylsulfatase activity"/>
    <property type="evidence" value="ECO:0007669"/>
    <property type="project" value="TreeGrafter"/>
</dbReference>
<dbReference type="InterPro" id="IPR024607">
    <property type="entry name" value="Sulfatase_CS"/>
</dbReference>
<feature type="domain" description="Sulfatase N-terminal" evidence="5">
    <location>
        <begin position="31"/>
        <end position="341"/>
    </location>
</feature>
<dbReference type="SUPFAM" id="SSF53649">
    <property type="entry name" value="Alkaline phosphatase-like"/>
    <property type="match status" value="1"/>
</dbReference>
<dbReference type="EMBL" id="FTMA01000001">
    <property type="protein sequence ID" value="SIQ31300.1"/>
    <property type="molecule type" value="Genomic_DNA"/>
</dbReference>
<dbReference type="STRING" id="228959.SAMN05421797_1011371"/>
<name>A0A1N6RQX8_9FLAO</name>
<gene>
    <name evidence="6" type="ORF">SAMN05421797_1011371</name>
</gene>
<keyword evidence="3" id="KW-0378">Hydrolase</keyword>
<dbReference type="AlphaFoldDB" id="A0A1N6RQX8"/>
<reference evidence="7" key="1">
    <citation type="submission" date="2017-01" db="EMBL/GenBank/DDBJ databases">
        <authorList>
            <person name="Varghese N."/>
            <person name="Submissions S."/>
        </authorList>
    </citation>
    <scope>NUCLEOTIDE SEQUENCE [LARGE SCALE GENOMIC DNA]</scope>
    <source>
        <strain evidence="7">DSM 15366</strain>
    </source>
</reference>
<evidence type="ECO:0000313" key="6">
    <source>
        <dbReference type="EMBL" id="SIQ31300.1"/>
    </source>
</evidence>
<keyword evidence="2" id="KW-0479">Metal-binding</keyword>
<evidence type="ECO:0000256" key="4">
    <source>
        <dbReference type="ARBA" id="ARBA00022837"/>
    </source>
</evidence>
<proteinExistence type="inferred from homology"/>
<dbReference type="PROSITE" id="PS00523">
    <property type="entry name" value="SULFATASE_1"/>
    <property type="match status" value="1"/>
</dbReference>
<dbReference type="InterPro" id="IPR000917">
    <property type="entry name" value="Sulfatase_N"/>
</dbReference>
<dbReference type="GO" id="GO:0046872">
    <property type="term" value="F:metal ion binding"/>
    <property type="evidence" value="ECO:0007669"/>
    <property type="project" value="UniProtKB-KW"/>
</dbReference>
<dbReference type="Proteomes" id="UP000186953">
    <property type="component" value="Unassembled WGS sequence"/>
</dbReference>
<dbReference type="PANTHER" id="PTHR42693:SF53">
    <property type="entry name" value="ENDO-4-O-SULFATASE"/>
    <property type="match status" value="1"/>
</dbReference>
<evidence type="ECO:0000256" key="1">
    <source>
        <dbReference type="ARBA" id="ARBA00008779"/>
    </source>
</evidence>
<dbReference type="Gene3D" id="3.40.720.10">
    <property type="entry name" value="Alkaline Phosphatase, subunit A"/>
    <property type="match status" value="1"/>
</dbReference>
<keyword evidence="4" id="KW-0106">Calcium</keyword>
<accession>A0A1N6RQX8</accession>
<evidence type="ECO:0000313" key="7">
    <source>
        <dbReference type="Proteomes" id="UP000186953"/>
    </source>
</evidence>
<dbReference type="CDD" id="cd16151">
    <property type="entry name" value="sulfatase_like"/>
    <property type="match status" value="1"/>
</dbReference>